<dbReference type="Proteomes" id="UP000012174">
    <property type="component" value="Unassembled WGS sequence"/>
</dbReference>
<dbReference type="KEGG" id="ela:UCREL1_2978"/>
<protein>
    <recommendedName>
        <fullName evidence="4">Secreted protein</fullName>
    </recommendedName>
</protein>
<accession>M7TTI6</accession>
<dbReference type="OMA" id="GIALEWC"/>
<gene>
    <name evidence="2" type="ORF">UCREL1_2978</name>
</gene>
<reference evidence="3" key="1">
    <citation type="journal article" date="2013" name="Genome Announc.">
        <title>Draft genome sequence of the grapevine dieback fungus Eutypa lata UCR-EL1.</title>
        <authorList>
            <person name="Blanco-Ulate B."/>
            <person name="Rolshausen P.E."/>
            <person name="Cantu D."/>
        </authorList>
    </citation>
    <scope>NUCLEOTIDE SEQUENCE [LARGE SCALE GENOMIC DNA]</scope>
    <source>
        <strain evidence="3">UCR-EL1</strain>
    </source>
</reference>
<keyword evidence="1" id="KW-0732">Signal</keyword>
<feature type="signal peptide" evidence="1">
    <location>
        <begin position="1"/>
        <end position="15"/>
    </location>
</feature>
<feature type="chain" id="PRO_5012497591" description="Secreted protein" evidence="1">
    <location>
        <begin position="16"/>
        <end position="216"/>
    </location>
</feature>
<dbReference type="OrthoDB" id="3552888at2759"/>
<evidence type="ECO:0000256" key="1">
    <source>
        <dbReference type="SAM" id="SignalP"/>
    </source>
</evidence>
<evidence type="ECO:0008006" key="4">
    <source>
        <dbReference type="Google" id="ProtNLM"/>
    </source>
</evidence>
<keyword evidence="3" id="KW-1185">Reference proteome</keyword>
<evidence type="ECO:0000313" key="3">
    <source>
        <dbReference type="Proteomes" id="UP000012174"/>
    </source>
</evidence>
<sequence length="216" mass="23290">MLCFILMMWAALAAAGIVTPRSSGSFLVEGALPKGFVEVPTTWSGFEVNGEKMAFNGTIQDVIRQIKVLDPGYDFDKHLTNNATDSPDWASNQVSRLPPSNILTTKCGDLTRGATSSSIEEGAYYLQHLDASLLCGSQPGSWDSPTCGRISCSYQGAIWNCNYNEHSVAYPCWTFGVYAWGVADLCELGGRIVGSQIDLPYRIGAFAGHLQGGETC</sequence>
<proteinExistence type="predicted"/>
<dbReference type="STRING" id="1287681.M7TTI6"/>
<organism evidence="2 3">
    <name type="scientific">Eutypa lata (strain UCR-EL1)</name>
    <name type="common">Grapevine dieback disease fungus</name>
    <name type="synonym">Eutypa armeniacae</name>
    <dbReference type="NCBI Taxonomy" id="1287681"/>
    <lineage>
        <taxon>Eukaryota</taxon>
        <taxon>Fungi</taxon>
        <taxon>Dikarya</taxon>
        <taxon>Ascomycota</taxon>
        <taxon>Pezizomycotina</taxon>
        <taxon>Sordariomycetes</taxon>
        <taxon>Xylariomycetidae</taxon>
        <taxon>Xylariales</taxon>
        <taxon>Diatrypaceae</taxon>
        <taxon>Eutypa</taxon>
    </lineage>
</organism>
<dbReference type="AlphaFoldDB" id="M7TTI6"/>
<dbReference type="HOGENOM" id="CLU_1277614_0_0_1"/>
<dbReference type="EMBL" id="KB705985">
    <property type="protein sequence ID" value="EMR69980.1"/>
    <property type="molecule type" value="Genomic_DNA"/>
</dbReference>
<name>M7TTI6_EUTLA</name>
<evidence type="ECO:0000313" key="2">
    <source>
        <dbReference type="EMBL" id="EMR69980.1"/>
    </source>
</evidence>